<evidence type="ECO:0000256" key="1">
    <source>
        <dbReference type="ARBA" id="ARBA00022676"/>
    </source>
</evidence>
<dbReference type="InterPro" id="IPR028098">
    <property type="entry name" value="Glyco_trans_4-like_N"/>
</dbReference>
<dbReference type="PANTHER" id="PTHR12526:SF510">
    <property type="entry name" value="D-INOSITOL 3-PHOSPHATE GLYCOSYLTRANSFERASE"/>
    <property type="match status" value="1"/>
</dbReference>
<accession>A0ABS8XCN7</accession>
<gene>
    <name evidence="5" type="ORF">LXT12_05420</name>
</gene>
<dbReference type="PANTHER" id="PTHR12526">
    <property type="entry name" value="GLYCOSYLTRANSFERASE"/>
    <property type="match status" value="1"/>
</dbReference>
<dbReference type="Proteomes" id="UP001201463">
    <property type="component" value="Unassembled WGS sequence"/>
</dbReference>
<proteinExistence type="predicted"/>
<evidence type="ECO:0000313" key="6">
    <source>
        <dbReference type="Proteomes" id="UP001201463"/>
    </source>
</evidence>
<evidence type="ECO:0000259" key="3">
    <source>
        <dbReference type="Pfam" id="PF00534"/>
    </source>
</evidence>
<feature type="domain" description="Glycosyl transferase family 1" evidence="3">
    <location>
        <begin position="209"/>
        <end position="374"/>
    </location>
</feature>
<evidence type="ECO:0000256" key="2">
    <source>
        <dbReference type="ARBA" id="ARBA00022679"/>
    </source>
</evidence>
<keyword evidence="1 5" id="KW-0328">Glycosyltransferase</keyword>
<dbReference type="InterPro" id="IPR001296">
    <property type="entry name" value="Glyco_trans_1"/>
</dbReference>
<dbReference type="Gene3D" id="3.40.50.2000">
    <property type="entry name" value="Glycogen Phosphorylase B"/>
    <property type="match status" value="2"/>
</dbReference>
<keyword evidence="2 5" id="KW-0808">Transferase</keyword>
<dbReference type="SUPFAM" id="SSF53756">
    <property type="entry name" value="UDP-Glycosyltransferase/glycogen phosphorylase"/>
    <property type="match status" value="1"/>
</dbReference>
<feature type="domain" description="Glycosyltransferase subfamily 4-like N-terminal" evidence="4">
    <location>
        <begin position="78"/>
        <end position="201"/>
    </location>
</feature>
<keyword evidence="6" id="KW-1185">Reference proteome</keyword>
<sequence length="400" mass="43276">MKRLKLLTFSSLFPSSARPHHGLFVAARLRELRRRHDIDADVIAPVPWFPVTSPAFGEYAAWARTPRREDWQGQPVGHPRYLMLPKVGMRWQPDAMARASARWIDRHGLEFDLIDAHYFYPDGVAAAQLARRYGKPLMITARGSDLNLIGQDPLARRRMLDACEQAGACVGVSQALVDILRGWGVPDRKLHVIRNGVDLDRFAPQDRGAARAALGLDASAPLLLSVGNLLELKGHALIVDAVHALSQDWPGLQLVIAGEGPERAGLQAQIERLGLAGRVRLLGAVANADLGTWYAAADLFLLPSSREGLPNALLEALACGTPVLATAVGGIPEVLEGAPAAGELLAERSAAAIAEALRRWLPRDPDRAAIRQFALNFSWARSAAQLASLMRDLAGGVSHA</sequence>
<comment type="caution">
    <text evidence="5">The sequence shown here is derived from an EMBL/GenBank/DDBJ whole genome shotgun (WGS) entry which is preliminary data.</text>
</comment>
<dbReference type="Pfam" id="PF13439">
    <property type="entry name" value="Glyco_transf_4"/>
    <property type="match status" value="1"/>
</dbReference>
<dbReference type="RefSeq" id="WP_233390222.1">
    <property type="nucleotide sequence ID" value="NZ_JAJTWT010000002.1"/>
</dbReference>
<reference evidence="5 6" key="1">
    <citation type="submission" date="2021-12" db="EMBL/GenBank/DDBJ databases">
        <title>Genome seq of p7.</title>
        <authorList>
            <person name="Seo T."/>
        </authorList>
    </citation>
    <scope>NUCLEOTIDE SEQUENCE [LARGE SCALE GENOMIC DNA]</scope>
    <source>
        <strain evidence="5 6">P7</strain>
    </source>
</reference>
<dbReference type="Pfam" id="PF00534">
    <property type="entry name" value="Glycos_transf_1"/>
    <property type="match status" value="1"/>
</dbReference>
<protein>
    <submittedName>
        <fullName evidence="5">Glycosyltransferase</fullName>
        <ecNumber evidence="5">2.4.-.-</ecNumber>
    </submittedName>
</protein>
<dbReference type="GO" id="GO:0016757">
    <property type="term" value="F:glycosyltransferase activity"/>
    <property type="evidence" value="ECO:0007669"/>
    <property type="project" value="UniProtKB-KW"/>
</dbReference>
<evidence type="ECO:0000313" key="5">
    <source>
        <dbReference type="EMBL" id="MCE4536688.1"/>
    </source>
</evidence>
<evidence type="ECO:0000259" key="4">
    <source>
        <dbReference type="Pfam" id="PF13439"/>
    </source>
</evidence>
<name>A0ABS8XCN7_9BURK</name>
<organism evidence="5 6">
    <name type="scientific">Pelomonas caseinilytica</name>
    <dbReference type="NCBI Taxonomy" id="2906763"/>
    <lineage>
        <taxon>Bacteria</taxon>
        <taxon>Pseudomonadati</taxon>
        <taxon>Pseudomonadota</taxon>
        <taxon>Betaproteobacteria</taxon>
        <taxon>Burkholderiales</taxon>
        <taxon>Sphaerotilaceae</taxon>
        <taxon>Roseateles</taxon>
    </lineage>
</organism>
<dbReference type="EC" id="2.4.-.-" evidence="5"/>
<dbReference type="EMBL" id="JAJTWT010000002">
    <property type="protein sequence ID" value="MCE4536688.1"/>
    <property type="molecule type" value="Genomic_DNA"/>
</dbReference>